<evidence type="ECO:0000313" key="1">
    <source>
        <dbReference type="EMBL" id="RAP38481.1"/>
    </source>
</evidence>
<name>A0A364LN59_9GAMM</name>
<reference evidence="1 2" key="1">
    <citation type="submission" date="2017-02" db="EMBL/GenBank/DDBJ databases">
        <title>Legionella quilivanii strain from human: case report and whole genome sequencing analysis.</title>
        <authorList>
            <person name="Lalancette C."/>
            <person name="Leduc J.-M."/>
            <person name="Levesque S."/>
            <person name="Fournier E."/>
            <person name="Saoud J."/>
            <person name="Faucher S.P."/>
            <person name="Bernard K."/>
            <person name="Martineau C."/>
            <person name="Longtin J."/>
        </authorList>
    </citation>
    <scope>NUCLEOTIDE SEQUENCE [LARGE SCALE GENOMIC DNA]</scope>
    <source>
        <strain evidence="1 2">ID143958</strain>
    </source>
</reference>
<proteinExistence type="predicted"/>
<dbReference type="EMBL" id="MVJN01000001">
    <property type="protein sequence ID" value="RAP38481.1"/>
    <property type="molecule type" value="Genomic_DNA"/>
</dbReference>
<protein>
    <submittedName>
        <fullName evidence="1">Uncharacterized protein</fullName>
    </submittedName>
</protein>
<dbReference type="RefSeq" id="WP_112218123.1">
    <property type="nucleotide sequence ID" value="NZ_MVJN01000001.1"/>
</dbReference>
<comment type="caution">
    <text evidence="1">The sequence shown here is derived from an EMBL/GenBank/DDBJ whole genome shotgun (WGS) entry which is preliminary data.</text>
</comment>
<dbReference type="AlphaFoldDB" id="A0A364LN59"/>
<evidence type="ECO:0000313" key="2">
    <source>
        <dbReference type="Proteomes" id="UP000249458"/>
    </source>
</evidence>
<accession>A0A364LN59</accession>
<dbReference type="Proteomes" id="UP000249458">
    <property type="component" value="Unassembled WGS sequence"/>
</dbReference>
<gene>
    <name evidence="1" type="ORF">B1207_00910</name>
</gene>
<sequence>MPKSRSDKEIFCLEARLTALILKNPQTLPAVEKMSKTIADLLTRQQNRQFLIDNDILTDQGINDLYSDNYFGTFGPALDYCPLQSDIMALIIDDLTTFPITNLPRIMHLHQFFSEKIYDFLPDRHVKHIVEKTETRNLSVSQRVAKKLSARPQDIDACKKAIHKQIFQENFLIPRMRIKVKDQGQKVRTTGIADPKECPTNFEIQEHTNVLGVFIPPPDSAWAEEISRLNQPFLAGPSGSTADSLLQALLIGNFNKEELKQYITAIFGFIGGGGFHTAHEIMSVAKIAGIEYQPGFYNHFLAEDFLNLKSVQDLIKEYPQFFSRTLSRNDSSIVCSRHSFFSLAKEKVCQLGEKLLEKSLDVAADLTADCDSYFPKQYPNYWSAISNQSCAMISNTTANASCALALPAASALPALP</sequence>
<organism evidence="1 2">
    <name type="scientific">Legionella quinlivanii</name>
    <dbReference type="NCBI Taxonomy" id="45073"/>
    <lineage>
        <taxon>Bacteria</taxon>
        <taxon>Pseudomonadati</taxon>
        <taxon>Pseudomonadota</taxon>
        <taxon>Gammaproteobacteria</taxon>
        <taxon>Legionellales</taxon>
        <taxon>Legionellaceae</taxon>
        <taxon>Legionella</taxon>
    </lineage>
</organism>